<name>A0A2K0XKZ9_9BACT</name>
<evidence type="ECO:0000256" key="4">
    <source>
        <dbReference type="ARBA" id="ARBA00023186"/>
    </source>
</evidence>
<dbReference type="Pfam" id="PF13616">
    <property type="entry name" value="Rotamase_3"/>
    <property type="match status" value="1"/>
</dbReference>
<dbReference type="InterPro" id="IPR027304">
    <property type="entry name" value="Trigger_fact/SurA_dom_sf"/>
</dbReference>
<dbReference type="RefSeq" id="WP_103003081.1">
    <property type="nucleotide sequence ID" value="NZ_NBAX01000004.1"/>
</dbReference>
<evidence type="ECO:0000256" key="3">
    <source>
        <dbReference type="ARBA" id="ARBA00023136"/>
    </source>
</evidence>
<evidence type="ECO:0000313" key="6">
    <source>
        <dbReference type="Proteomes" id="UP000236634"/>
    </source>
</evidence>
<comment type="subcellular location">
    <subcellularLocation>
        <location evidence="1">Cell membrane</location>
    </subcellularLocation>
</comment>
<keyword evidence="2" id="KW-1003">Cell membrane</keyword>
<accession>A0A2K0XKZ9</accession>
<dbReference type="GO" id="GO:0003755">
    <property type="term" value="F:peptidyl-prolyl cis-trans isomerase activity"/>
    <property type="evidence" value="ECO:0007669"/>
    <property type="project" value="InterPro"/>
</dbReference>
<keyword evidence="3" id="KW-0472">Membrane</keyword>
<gene>
    <name evidence="5" type="ORF">BFS16_05245</name>
</gene>
<organism evidence="5 6">
    <name type="scientific">Hoylesella timonensis</name>
    <dbReference type="NCBI Taxonomy" id="386414"/>
    <lineage>
        <taxon>Bacteria</taxon>
        <taxon>Pseudomonadati</taxon>
        <taxon>Bacteroidota</taxon>
        <taxon>Bacteroidia</taxon>
        <taxon>Bacteroidales</taxon>
        <taxon>Prevotellaceae</taxon>
        <taxon>Hoylesella</taxon>
    </lineage>
</organism>
<evidence type="ECO:0000256" key="1">
    <source>
        <dbReference type="ARBA" id="ARBA00004236"/>
    </source>
</evidence>
<dbReference type="PANTHER" id="PTHR47529:SF1">
    <property type="entry name" value="PERIPLASMIC CHAPERONE PPID"/>
    <property type="match status" value="1"/>
</dbReference>
<sequence length="713" mass="79577">MAALGKIRKRGMILISIIGLGLFAFIAEEGFRSCEASRNDQRQQVGKVLGEKVNVQDFQKLIDEYTEVIKMQQGVDNLNEMQMNQVKDMVWQTYIQTKVVEDEAKKIGLTVTDAELQNILAEGTNPMLMQTPFVNRQTGRFDVNSLKKFIADYKTQQTANPQMAAQYQTLYKYWTFIERTLRQQILAQKYQSLLAGCILSNPVEAKLSYKEENEESSIQLATFAYSTIDDSKIKVQDADLKAKYDELKERFKQNVESRDIKYVTVRVEPSPTDRADLQQSFKKYTTDLAAASEPANVVRKSTSLVNYLGIPVAKTAYPNDIADKLDSMAVGQTYGPFETKMDNSMNVVKLISKQLLPDSVQYRQIQVIGKTPAEAQKRADSIYTALNAGAAFETIAKKYGQSGEKVWMTTAQYQNAPSLDADTKTYIGTLNNSGVNELKNVKIGQGNLIVQVVDRRAMINKYTAAVIKKTIDFSKDTYSKAYNKFSSFVSANQTPESIQKNAKSSGYTVQEAKDITTSTHTLVGINATREAMKWLFDAKEGEISPMYECGNNDQLLLVVLDKIHPKGCRSYDDPQVKEFLKAEVLRDKKAEQLMAKAKDVKNIAAAQAKGAKVDAVNQITFAAPVFVMSVGASEPALSGAVAATAKGKFSSRPVKGNAGVYVFEVTGRTMRPGKFDAKTEEQKTRQKALQYAGNFMNELILKANIEDNRYLFF</sequence>
<dbReference type="InterPro" id="IPR046357">
    <property type="entry name" value="PPIase_dom_sf"/>
</dbReference>
<dbReference type="InterPro" id="IPR052029">
    <property type="entry name" value="PpiD_chaperone"/>
</dbReference>
<keyword evidence="5" id="KW-0413">Isomerase</keyword>
<evidence type="ECO:0000313" key="5">
    <source>
        <dbReference type="EMBL" id="PNP95138.1"/>
    </source>
</evidence>
<evidence type="ECO:0000256" key="2">
    <source>
        <dbReference type="ARBA" id="ARBA00022475"/>
    </source>
</evidence>
<dbReference type="Gene3D" id="3.10.50.40">
    <property type="match status" value="1"/>
</dbReference>
<dbReference type="SUPFAM" id="SSF54534">
    <property type="entry name" value="FKBP-like"/>
    <property type="match status" value="1"/>
</dbReference>
<comment type="caution">
    <text evidence="5">The sequence shown here is derived from an EMBL/GenBank/DDBJ whole genome shotgun (WGS) entry which is preliminary data.</text>
</comment>
<dbReference type="Proteomes" id="UP000236634">
    <property type="component" value="Unassembled WGS sequence"/>
</dbReference>
<dbReference type="PANTHER" id="PTHR47529">
    <property type="entry name" value="PEPTIDYL-PROLYL CIS-TRANS ISOMERASE D"/>
    <property type="match status" value="1"/>
</dbReference>
<dbReference type="SUPFAM" id="SSF109998">
    <property type="entry name" value="Triger factor/SurA peptide-binding domain-like"/>
    <property type="match status" value="1"/>
</dbReference>
<dbReference type="GO" id="GO:0005886">
    <property type="term" value="C:plasma membrane"/>
    <property type="evidence" value="ECO:0007669"/>
    <property type="project" value="UniProtKB-SubCell"/>
</dbReference>
<proteinExistence type="predicted"/>
<reference evidence="5 6" key="1">
    <citation type="submission" date="2017-03" db="EMBL/GenBank/DDBJ databases">
        <authorList>
            <person name="Afonso C.L."/>
            <person name="Miller P.J."/>
            <person name="Scott M.A."/>
            <person name="Spackman E."/>
            <person name="Goraichik I."/>
            <person name="Dimitrov K.M."/>
            <person name="Suarez D.L."/>
            <person name="Swayne D.E."/>
        </authorList>
    </citation>
    <scope>NUCLEOTIDE SEQUENCE [LARGE SCALE GENOMIC DNA]</scope>
    <source>
        <strain evidence="5 6">DNF00076</strain>
    </source>
</reference>
<dbReference type="EMBL" id="NBAX01000004">
    <property type="protein sequence ID" value="PNP95138.1"/>
    <property type="molecule type" value="Genomic_DNA"/>
</dbReference>
<dbReference type="AlphaFoldDB" id="A0A2K0XKZ9"/>
<protein>
    <submittedName>
        <fullName evidence="5">Peptidylprolyl isomerase</fullName>
    </submittedName>
</protein>
<keyword evidence="4" id="KW-0143">Chaperone</keyword>
<dbReference type="Pfam" id="PF13623">
    <property type="entry name" value="SurA_N_2"/>
    <property type="match status" value="1"/>
</dbReference>